<dbReference type="GO" id="GO:0006351">
    <property type="term" value="P:DNA-templated transcription"/>
    <property type="evidence" value="ECO:0007669"/>
    <property type="project" value="TreeGrafter"/>
</dbReference>
<dbReference type="SUPFAM" id="SSF53850">
    <property type="entry name" value="Periplasmic binding protein-like II"/>
    <property type="match status" value="1"/>
</dbReference>
<comment type="similarity">
    <text evidence="1">Belongs to the LysR transcriptional regulatory family.</text>
</comment>
<dbReference type="GO" id="GO:0043565">
    <property type="term" value="F:sequence-specific DNA binding"/>
    <property type="evidence" value="ECO:0007669"/>
    <property type="project" value="TreeGrafter"/>
</dbReference>
<dbReference type="CDD" id="cd08432">
    <property type="entry name" value="PBP2_GcdR_TrpI_HvrB_AmpR_like"/>
    <property type="match status" value="1"/>
</dbReference>
<dbReference type="Proteomes" id="UP000605848">
    <property type="component" value="Unassembled WGS sequence"/>
</dbReference>
<feature type="domain" description="HTH lysR-type" evidence="5">
    <location>
        <begin position="5"/>
        <end position="62"/>
    </location>
</feature>
<proteinExistence type="inferred from homology"/>
<keyword evidence="2" id="KW-0805">Transcription regulation</keyword>
<evidence type="ECO:0000313" key="7">
    <source>
        <dbReference type="Proteomes" id="UP000605848"/>
    </source>
</evidence>
<dbReference type="PANTHER" id="PTHR30537:SF74">
    <property type="entry name" value="HTH-TYPE TRANSCRIPTIONAL REGULATOR TRPI"/>
    <property type="match status" value="1"/>
</dbReference>
<dbReference type="GO" id="GO:0003700">
    <property type="term" value="F:DNA-binding transcription factor activity"/>
    <property type="evidence" value="ECO:0007669"/>
    <property type="project" value="InterPro"/>
</dbReference>
<sequence length="311" mass="35073">MPRLPSLNALRTFEAVARLGGMERAAGELHVTQSAVSRQIRLLEEELGILLFRRVHRALVLTPKGQAPASTLRAALDLISSGVEHLAQPSERLRIHVASTFGIRWLVPRLSRFEARHPEWRIEVNLAWYNFEPKDQGYDVGITYGRSSWPDACLTPILTEQLTPVCSPDFLERHRPPRQASDFDTLQILHCQFQPPNPGDWHRWASDWSGGFFDTNRGEVFATLDLSLRAAETGRGIAMADLAMVEDDLALRRLIRPCPEAMVSGDTYHFVQPEPEHNTPIVLAFRDWLLEEAQASTIQSRTVLFASPVQA</sequence>
<dbReference type="InterPro" id="IPR000847">
    <property type="entry name" value="LysR_HTH_N"/>
</dbReference>
<gene>
    <name evidence="6" type="ORF">JKG68_06155</name>
</gene>
<evidence type="ECO:0000256" key="3">
    <source>
        <dbReference type="ARBA" id="ARBA00023125"/>
    </source>
</evidence>
<keyword evidence="4" id="KW-0804">Transcription</keyword>
<dbReference type="InterPro" id="IPR058163">
    <property type="entry name" value="LysR-type_TF_proteobact-type"/>
</dbReference>
<dbReference type="SUPFAM" id="SSF46785">
    <property type="entry name" value="Winged helix' DNA-binding domain"/>
    <property type="match status" value="1"/>
</dbReference>
<comment type="caution">
    <text evidence="6">The sequence shown here is derived from an EMBL/GenBank/DDBJ whole genome shotgun (WGS) entry which is preliminary data.</text>
</comment>
<dbReference type="EMBL" id="JAEQMY010000006">
    <property type="protein sequence ID" value="MBL0403544.1"/>
    <property type="molecule type" value="Genomic_DNA"/>
</dbReference>
<organism evidence="6 7">
    <name type="scientific">Microvirga aerilata</name>
    <dbReference type="NCBI Taxonomy" id="670292"/>
    <lineage>
        <taxon>Bacteria</taxon>
        <taxon>Pseudomonadati</taxon>
        <taxon>Pseudomonadota</taxon>
        <taxon>Alphaproteobacteria</taxon>
        <taxon>Hyphomicrobiales</taxon>
        <taxon>Methylobacteriaceae</taxon>
        <taxon>Microvirga</taxon>
    </lineage>
</organism>
<name>A0A937CX80_9HYPH</name>
<evidence type="ECO:0000256" key="2">
    <source>
        <dbReference type="ARBA" id="ARBA00023015"/>
    </source>
</evidence>
<dbReference type="Gene3D" id="1.10.10.10">
    <property type="entry name" value="Winged helix-like DNA-binding domain superfamily/Winged helix DNA-binding domain"/>
    <property type="match status" value="1"/>
</dbReference>
<reference evidence="6" key="1">
    <citation type="submission" date="2021-01" db="EMBL/GenBank/DDBJ databases">
        <title>Microvirga sp.</title>
        <authorList>
            <person name="Kim M.K."/>
        </authorList>
    </citation>
    <scope>NUCLEOTIDE SEQUENCE</scope>
    <source>
        <strain evidence="6">5420S-16</strain>
    </source>
</reference>
<dbReference type="Gene3D" id="3.40.190.10">
    <property type="entry name" value="Periplasmic binding protein-like II"/>
    <property type="match status" value="2"/>
</dbReference>
<dbReference type="PRINTS" id="PR00039">
    <property type="entry name" value="HTHLYSR"/>
</dbReference>
<dbReference type="InterPro" id="IPR005119">
    <property type="entry name" value="LysR_subst-bd"/>
</dbReference>
<accession>A0A937CX80</accession>
<evidence type="ECO:0000259" key="5">
    <source>
        <dbReference type="PROSITE" id="PS50931"/>
    </source>
</evidence>
<dbReference type="InterPro" id="IPR036388">
    <property type="entry name" value="WH-like_DNA-bd_sf"/>
</dbReference>
<dbReference type="Pfam" id="PF00126">
    <property type="entry name" value="HTH_1"/>
    <property type="match status" value="1"/>
</dbReference>
<dbReference type="FunFam" id="1.10.10.10:FF:000001">
    <property type="entry name" value="LysR family transcriptional regulator"/>
    <property type="match status" value="1"/>
</dbReference>
<dbReference type="InterPro" id="IPR036390">
    <property type="entry name" value="WH_DNA-bd_sf"/>
</dbReference>
<keyword evidence="7" id="KW-1185">Reference proteome</keyword>
<evidence type="ECO:0000256" key="4">
    <source>
        <dbReference type="ARBA" id="ARBA00023163"/>
    </source>
</evidence>
<dbReference type="Pfam" id="PF03466">
    <property type="entry name" value="LysR_substrate"/>
    <property type="match status" value="1"/>
</dbReference>
<keyword evidence="3" id="KW-0238">DNA-binding</keyword>
<evidence type="ECO:0000313" key="6">
    <source>
        <dbReference type="EMBL" id="MBL0403544.1"/>
    </source>
</evidence>
<dbReference type="RefSeq" id="WP_202057001.1">
    <property type="nucleotide sequence ID" value="NZ_JAEQMY010000006.1"/>
</dbReference>
<protein>
    <submittedName>
        <fullName evidence="6">LysR family transcriptional regulator</fullName>
    </submittedName>
</protein>
<dbReference type="PANTHER" id="PTHR30537">
    <property type="entry name" value="HTH-TYPE TRANSCRIPTIONAL REGULATOR"/>
    <property type="match status" value="1"/>
</dbReference>
<dbReference type="PROSITE" id="PS50931">
    <property type="entry name" value="HTH_LYSR"/>
    <property type="match status" value="1"/>
</dbReference>
<evidence type="ECO:0000256" key="1">
    <source>
        <dbReference type="ARBA" id="ARBA00009437"/>
    </source>
</evidence>
<dbReference type="AlphaFoldDB" id="A0A937CX80"/>